<dbReference type="Proteomes" id="UP000051494">
    <property type="component" value="Unassembled WGS sequence"/>
</dbReference>
<comment type="caution">
    <text evidence="2">The sequence shown here is derived from an EMBL/GenBank/DDBJ whole genome shotgun (WGS) entry which is preliminary data.</text>
</comment>
<accession>A0A0Q9YMK6</accession>
<keyword evidence="4" id="KW-1185">Reference proteome</keyword>
<evidence type="ECO:0000313" key="4">
    <source>
        <dbReference type="Proteomes" id="UP000051494"/>
    </source>
</evidence>
<keyword evidence="1" id="KW-0472">Membrane</keyword>
<dbReference type="EMBL" id="LKHV01000017">
    <property type="protein sequence ID" value="KRG17427.1"/>
    <property type="molecule type" value="Genomic_DNA"/>
</dbReference>
<keyword evidence="1" id="KW-0812">Transmembrane</keyword>
<keyword evidence="1" id="KW-1133">Transmembrane helix</keyword>
<feature type="transmembrane region" description="Helical" evidence="1">
    <location>
        <begin position="20"/>
        <end position="40"/>
    </location>
</feature>
<organism evidence="2">
    <name type="scientific">Candidatus Berkiella cookevillensis</name>
    <dbReference type="NCBI Taxonomy" id="437022"/>
    <lineage>
        <taxon>Bacteria</taxon>
        <taxon>Pseudomonadati</taxon>
        <taxon>Pseudomonadota</taxon>
        <taxon>Gammaproteobacteria</taxon>
        <taxon>Candidatus Berkiellales</taxon>
        <taxon>Candidatus Berkiellaceae</taxon>
        <taxon>Candidatus Berkiella</taxon>
    </lineage>
</organism>
<evidence type="ECO:0000256" key="1">
    <source>
        <dbReference type="SAM" id="Phobius"/>
    </source>
</evidence>
<name>A0A0Q9YMK6_9GAMM</name>
<dbReference type="EMBL" id="LKHV02000001">
    <property type="protein sequence ID" value="MCS5708792.1"/>
    <property type="molecule type" value="Genomic_DNA"/>
</dbReference>
<protein>
    <submittedName>
        <fullName evidence="2">Uncharacterized protein</fullName>
    </submittedName>
</protein>
<dbReference type="STRING" id="437022.CC99x_02395"/>
<feature type="transmembrane region" description="Helical" evidence="1">
    <location>
        <begin position="52"/>
        <end position="76"/>
    </location>
</feature>
<evidence type="ECO:0000313" key="3">
    <source>
        <dbReference type="EMBL" id="MCS5708792.1"/>
    </source>
</evidence>
<evidence type="ECO:0000313" key="2">
    <source>
        <dbReference type="EMBL" id="KRG17427.1"/>
    </source>
</evidence>
<reference evidence="3" key="3">
    <citation type="submission" date="2021-06" db="EMBL/GenBank/DDBJ databases">
        <title>Genomic Description and Analysis of Intracellular Bacteria, Candidatus Berkiella cookevillensis and Candidatus Berkiella aquae.</title>
        <authorList>
            <person name="Kidane D.T."/>
            <person name="Mehari Y.T."/>
            <person name="Rice F.C."/>
            <person name="Arivett B.A."/>
            <person name="Farone A.L."/>
            <person name="Berk S.G."/>
            <person name="Farone M.B."/>
        </authorList>
    </citation>
    <scope>NUCLEOTIDE SEQUENCE</scope>
    <source>
        <strain evidence="3">CC99</strain>
    </source>
</reference>
<sequence>MYELTNNEVVQVSGGEYQDWQVVAISGIASGLAFAGIKAFQSWSVLTAGKYFVACSVPTAIASSLIVGGMHLLSWIQSPTESVPESTGETTLS</sequence>
<gene>
    <name evidence="3" type="ORF">CC99x_007725</name>
    <name evidence="2" type="ORF">CC99x_02395</name>
</gene>
<proteinExistence type="predicted"/>
<dbReference type="AlphaFoldDB" id="A0A0Q9YMK6"/>
<reference evidence="2" key="1">
    <citation type="submission" date="2015-09" db="EMBL/GenBank/DDBJ databases">
        <title>Draft Genome Sequences of Two Novel Amoeba-resistant Intranuclear Bacteria, Candidatus Berkiella cookevillensis and Candidatus Berkiella aquae.</title>
        <authorList>
            <person name="Mehari Y.T."/>
            <person name="Arivett B.A."/>
            <person name="Farone A.L."/>
            <person name="Gunderson J.H."/>
            <person name="Farone M.B."/>
        </authorList>
    </citation>
    <scope>NUCLEOTIDE SEQUENCE [LARGE SCALE GENOMIC DNA]</scope>
    <source>
        <strain evidence="2">CC99</strain>
    </source>
</reference>
<dbReference type="RefSeq" id="WP_057625484.1">
    <property type="nucleotide sequence ID" value="NZ_LKHV02000001.1"/>
</dbReference>
<reference evidence="3" key="2">
    <citation type="journal article" date="2016" name="Genome Announc.">
        <title>Draft Genome Sequences of Two Novel Amoeba-Resistant Intranuclear Bacteria, 'Candidatus Berkiella cookevillensis' and 'Candidatus Berkiella aquae'.</title>
        <authorList>
            <person name="Mehari Y.T."/>
            <person name="Arivett B.A."/>
            <person name="Farone A.L."/>
            <person name="Gunderson J.H."/>
            <person name="Farone M.B."/>
        </authorList>
    </citation>
    <scope>NUCLEOTIDE SEQUENCE</scope>
    <source>
        <strain evidence="3">CC99</strain>
    </source>
</reference>